<feature type="chain" id="PRO_5039234868" description="Dipeptidase" evidence="2">
    <location>
        <begin position="23"/>
        <end position="567"/>
    </location>
</feature>
<evidence type="ECO:0000256" key="1">
    <source>
        <dbReference type="RuleBase" id="RU364089"/>
    </source>
</evidence>
<reference evidence="3" key="2">
    <citation type="submission" date="2021-04" db="EMBL/GenBank/DDBJ databases">
        <authorList>
            <person name="Gilroy R."/>
        </authorList>
    </citation>
    <scope>NUCLEOTIDE SEQUENCE</scope>
    <source>
        <strain evidence="3">CHK169-11906</strain>
    </source>
</reference>
<keyword evidence="1" id="KW-0378">Hydrolase</keyword>
<dbReference type="Gene3D" id="3.60.60.10">
    <property type="entry name" value="Penicillin V Acylase, Chain A"/>
    <property type="match status" value="1"/>
</dbReference>
<reference evidence="3" key="1">
    <citation type="journal article" date="2021" name="PeerJ">
        <title>Extensive microbial diversity within the chicken gut microbiome revealed by metagenomics and culture.</title>
        <authorList>
            <person name="Gilroy R."/>
            <person name="Ravi A."/>
            <person name="Getino M."/>
            <person name="Pursley I."/>
            <person name="Horton D.L."/>
            <person name="Alikhan N.F."/>
            <person name="Baker D."/>
            <person name="Gharbi K."/>
            <person name="Hall N."/>
            <person name="Watson M."/>
            <person name="Adriaenssens E.M."/>
            <person name="Foster-Nyarko E."/>
            <person name="Jarju S."/>
            <person name="Secka A."/>
            <person name="Antonio M."/>
            <person name="Oren A."/>
            <person name="Chaudhuri R.R."/>
            <person name="La Ragione R."/>
            <person name="Hildebrand F."/>
            <person name="Pallen M.J."/>
        </authorList>
    </citation>
    <scope>NUCLEOTIDE SEQUENCE</scope>
    <source>
        <strain evidence="3">CHK169-11906</strain>
    </source>
</reference>
<dbReference type="PANTHER" id="PTHR12994:SF17">
    <property type="entry name" value="LD30995P"/>
    <property type="match status" value="1"/>
</dbReference>
<comment type="caution">
    <text evidence="3">The sequence shown here is derived from an EMBL/GenBank/DDBJ whole genome shotgun (WGS) entry which is preliminary data.</text>
</comment>
<gene>
    <name evidence="3" type="ORF">H9779_03780</name>
</gene>
<dbReference type="GO" id="GO:0016805">
    <property type="term" value="F:dipeptidase activity"/>
    <property type="evidence" value="ECO:0007669"/>
    <property type="project" value="UniProtKB-KW"/>
</dbReference>
<evidence type="ECO:0000313" key="4">
    <source>
        <dbReference type="Proteomes" id="UP000824259"/>
    </source>
</evidence>
<name>A0A9D2ID97_9BACT</name>
<protein>
    <recommendedName>
        <fullName evidence="1">Dipeptidase</fullName>
        <ecNumber evidence="1">3.4.-.-</ecNumber>
    </recommendedName>
</protein>
<organism evidence="3 4">
    <name type="scientific">Candidatus Alistipes avicola</name>
    <dbReference type="NCBI Taxonomy" id="2838432"/>
    <lineage>
        <taxon>Bacteria</taxon>
        <taxon>Pseudomonadati</taxon>
        <taxon>Bacteroidota</taxon>
        <taxon>Bacteroidia</taxon>
        <taxon>Bacteroidales</taxon>
        <taxon>Rikenellaceae</taxon>
        <taxon>Alistipes</taxon>
    </lineage>
</organism>
<dbReference type="AlphaFoldDB" id="A0A9D2ID97"/>
<keyword evidence="1" id="KW-0224">Dipeptidase</keyword>
<evidence type="ECO:0000256" key="2">
    <source>
        <dbReference type="SAM" id="SignalP"/>
    </source>
</evidence>
<keyword evidence="2" id="KW-0732">Signal</keyword>
<accession>A0A9D2ID97</accession>
<dbReference type="GO" id="GO:0070004">
    <property type="term" value="F:cysteine-type exopeptidase activity"/>
    <property type="evidence" value="ECO:0007669"/>
    <property type="project" value="InterPro"/>
</dbReference>
<dbReference type="EC" id="3.4.-.-" evidence="1"/>
<comment type="catalytic activity">
    <reaction evidence="1">
        <text>an L-aminoacyl-L-amino acid + H2O = 2 an L-alpha-amino acid</text>
        <dbReference type="Rhea" id="RHEA:48940"/>
        <dbReference type="ChEBI" id="CHEBI:15377"/>
        <dbReference type="ChEBI" id="CHEBI:59869"/>
        <dbReference type="ChEBI" id="CHEBI:77460"/>
    </reaction>
</comment>
<comment type="similarity">
    <text evidence="1">Belongs to the peptidase C69 family.</text>
</comment>
<keyword evidence="1" id="KW-0645">Protease</keyword>
<dbReference type="Pfam" id="PF03577">
    <property type="entry name" value="Peptidase_C69"/>
    <property type="match status" value="1"/>
</dbReference>
<dbReference type="PANTHER" id="PTHR12994">
    <property type="entry name" value="SECERNIN"/>
    <property type="match status" value="1"/>
</dbReference>
<evidence type="ECO:0000313" key="3">
    <source>
        <dbReference type="EMBL" id="HJA98704.1"/>
    </source>
</evidence>
<dbReference type="Proteomes" id="UP000824259">
    <property type="component" value="Unassembled WGS sequence"/>
</dbReference>
<dbReference type="GO" id="GO:0006508">
    <property type="term" value="P:proteolysis"/>
    <property type="evidence" value="ECO:0007669"/>
    <property type="project" value="UniProtKB-KW"/>
</dbReference>
<proteinExistence type="inferred from homology"/>
<dbReference type="EMBL" id="DWYR01000009">
    <property type="protein sequence ID" value="HJA98704.1"/>
    <property type="molecule type" value="Genomic_DNA"/>
</dbReference>
<dbReference type="InterPro" id="IPR005322">
    <property type="entry name" value="Peptidase_C69"/>
</dbReference>
<feature type="signal peptide" evidence="2">
    <location>
        <begin position="1"/>
        <end position="22"/>
    </location>
</feature>
<sequence length="567" mass="63965">MKKTLRTLFVAAICCLTFKATDACTNYIVTRGASTDGSVMVTYAADSHQLYGALYKSYGGKFKPGSMLAVYDWDSGRYLGDIPQVARTYSTVGNMNEHSLIIAETTYGGRPELADSTGRIDYGSLIYITLQRAKTAREAIETIAELANTYGYASSGESFSIADREEAWIMELIGKGCELDADGNNTRKGIVWVARRIPDGYVSGHANQARITTFPLDDPENCLYAPDVISFAREMGYFDGPDEEFSFCDAYAPADFGTVRGCDARVWDFFRTVADGMEQYTDYAMGYNMENRLPLWVKPRTKVDPKTLFNTMRSHYEGTPMDMTTDIGAGGHALPYRWRPMEFEVDGESYLNERATATQQTGFWFTAQARPWLPDDMGILWFGVDDAATSCLTPIYCSITEVPECLSEETGSMLSYSPNSAFWLFNRVTNFAYLRYDMISADIRKVVDEWENARLEEVKQIDEAVVNDSQKKRQKELTRYSVEMAQELFNRWQLLDQYLLLKYIDGNLKSEHGDVLDYLENPTAAHFVDNGNGCEIPDNIQFPGYSEKWKRAVAADHGDVVKVIKNQ</sequence>